<dbReference type="Pfam" id="PF00046">
    <property type="entry name" value="Homeodomain"/>
    <property type="match status" value="1"/>
</dbReference>
<reference evidence="10 11" key="1">
    <citation type="submission" date="2014-04" db="EMBL/GenBank/DDBJ databases">
        <authorList>
            <consortium name="DOE Joint Genome Institute"/>
            <person name="Kuo A."/>
            <person name="Martino E."/>
            <person name="Perotto S."/>
            <person name="Kohler A."/>
            <person name="Nagy L.G."/>
            <person name="Floudas D."/>
            <person name="Copeland A."/>
            <person name="Barry K.W."/>
            <person name="Cichocki N."/>
            <person name="Veneault-Fourrey C."/>
            <person name="LaButti K."/>
            <person name="Lindquist E.A."/>
            <person name="Lipzen A."/>
            <person name="Lundell T."/>
            <person name="Morin E."/>
            <person name="Murat C."/>
            <person name="Sun H."/>
            <person name="Tunlid A."/>
            <person name="Henrissat B."/>
            <person name="Grigoriev I.V."/>
            <person name="Hibbett D.S."/>
            <person name="Martin F."/>
            <person name="Nordberg H.P."/>
            <person name="Cantor M.N."/>
            <person name="Hua S.X."/>
        </authorList>
    </citation>
    <scope>NUCLEOTIDE SEQUENCE [LARGE SCALE GENOMIC DNA]</scope>
    <source>
        <strain evidence="10 11">Zn</strain>
    </source>
</reference>
<evidence type="ECO:0000256" key="8">
    <source>
        <dbReference type="SAM" id="MobiDB-lite"/>
    </source>
</evidence>
<feature type="DNA-binding region" description="Homeobox" evidence="6">
    <location>
        <begin position="10"/>
        <end position="69"/>
    </location>
</feature>
<dbReference type="AlphaFoldDB" id="A0A0C3CS62"/>
<dbReference type="GO" id="GO:0016586">
    <property type="term" value="C:RSC-type complex"/>
    <property type="evidence" value="ECO:0007669"/>
    <property type="project" value="TreeGrafter"/>
</dbReference>
<comment type="subcellular location">
    <subcellularLocation>
        <location evidence="1 6 7">Nucleus</location>
    </subcellularLocation>
</comment>
<dbReference type="GO" id="GO:0000981">
    <property type="term" value="F:DNA-binding transcription factor activity, RNA polymerase II-specific"/>
    <property type="evidence" value="ECO:0007669"/>
    <property type="project" value="InterPro"/>
</dbReference>
<evidence type="ECO:0000256" key="6">
    <source>
        <dbReference type="PROSITE-ProRule" id="PRU00108"/>
    </source>
</evidence>
<gene>
    <name evidence="10" type="ORF">OIDMADRAFT_196475</name>
</gene>
<dbReference type="Gene3D" id="1.10.10.60">
    <property type="entry name" value="Homeodomain-like"/>
    <property type="match status" value="1"/>
</dbReference>
<evidence type="ECO:0000313" key="10">
    <source>
        <dbReference type="EMBL" id="KIN01854.1"/>
    </source>
</evidence>
<dbReference type="HOGENOM" id="CLU_023864_0_0_1"/>
<organism evidence="10 11">
    <name type="scientific">Oidiodendron maius (strain Zn)</name>
    <dbReference type="NCBI Taxonomy" id="913774"/>
    <lineage>
        <taxon>Eukaryota</taxon>
        <taxon>Fungi</taxon>
        <taxon>Dikarya</taxon>
        <taxon>Ascomycota</taxon>
        <taxon>Pezizomycotina</taxon>
        <taxon>Leotiomycetes</taxon>
        <taxon>Leotiomycetes incertae sedis</taxon>
        <taxon>Myxotrichaceae</taxon>
        <taxon>Oidiodendron</taxon>
    </lineage>
</organism>
<evidence type="ECO:0000256" key="3">
    <source>
        <dbReference type="ARBA" id="ARBA00023125"/>
    </source>
</evidence>
<dbReference type="InParanoid" id="A0A0C3CS62"/>
<comment type="similarity">
    <text evidence="2">Belongs to the engrailed homeobox family.</text>
</comment>
<feature type="region of interest" description="Disordered" evidence="8">
    <location>
        <begin position="62"/>
        <end position="101"/>
    </location>
</feature>
<dbReference type="InterPro" id="IPR009057">
    <property type="entry name" value="Homeodomain-like_sf"/>
</dbReference>
<evidence type="ECO:0000256" key="1">
    <source>
        <dbReference type="ARBA" id="ARBA00004123"/>
    </source>
</evidence>
<feature type="region of interest" description="Disordered" evidence="8">
    <location>
        <begin position="1"/>
        <end position="21"/>
    </location>
</feature>
<keyword evidence="4 6" id="KW-0371">Homeobox</keyword>
<feature type="region of interest" description="Disordered" evidence="8">
    <location>
        <begin position="431"/>
        <end position="462"/>
    </location>
</feature>
<dbReference type="PANTHER" id="PTHR24341:SF6">
    <property type="entry name" value="HOMEOBOX PROTEIN INVECTED"/>
    <property type="match status" value="1"/>
</dbReference>
<feature type="compositionally biased region" description="Polar residues" evidence="8">
    <location>
        <begin position="221"/>
        <end position="234"/>
    </location>
</feature>
<dbReference type="EMBL" id="KN832875">
    <property type="protein sequence ID" value="KIN01854.1"/>
    <property type="molecule type" value="Genomic_DNA"/>
</dbReference>
<proteinExistence type="inferred from homology"/>
<feature type="region of interest" description="Disordered" evidence="8">
    <location>
        <begin position="221"/>
        <end position="257"/>
    </location>
</feature>
<dbReference type="InterPro" id="IPR001356">
    <property type="entry name" value="HD"/>
</dbReference>
<protein>
    <recommendedName>
        <fullName evidence="9">Homeobox domain-containing protein</fullName>
    </recommendedName>
</protein>
<evidence type="ECO:0000313" key="11">
    <source>
        <dbReference type="Proteomes" id="UP000054321"/>
    </source>
</evidence>
<dbReference type="InterPro" id="IPR050720">
    <property type="entry name" value="Engrailed_Homeobox_TFs"/>
</dbReference>
<feature type="compositionally biased region" description="Pro residues" evidence="8">
    <location>
        <begin position="311"/>
        <end position="324"/>
    </location>
</feature>
<evidence type="ECO:0000256" key="5">
    <source>
        <dbReference type="ARBA" id="ARBA00023242"/>
    </source>
</evidence>
<dbReference type="STRING" id="913774.A0A0C3CS62"/>
<sequence length="629" mass="68440">MMGMPHPPKTNETKPRLGKDEVDILEREFKKNPKPSTQTKRQFAEDMRVDLARINNWFQNRRAKRKQELKQEAHEAGQAREALGFSENQPDSNNSGGNYFDTASYLDDSHILPMQQPSVPYPLVSTGPPPAVAPYNPQYADSRAATYESFQRTVAAAEAASKQQEYHESFAEQETHPGFHDPSLHTSGLDGRAHFPAVSPYDSGQYEYASFPNEIYNTSAQPFSECQSSPTTNAPAHFDAYPPASAEAEVHGPQPVSAFPSQLLTAQSHDSLPLRQSESEASKTPEESTTSTLAIGFNYDVAESEENSRSPPAPSMPFKSPPPTDIASRRKKVHVKPAALTADTMRRRPSACPRTVSHADGFRLPADSPLTSPMRRIVSAGGSRGIMSGRINKGGAESAQRSPINLGGFADAGSFIERNYHNLRHHPSMTQMSSLNSNLAPPTPMSPHGGEMTLGKREGSWSTASPVDGGMNFIFNARVPGCFTTVEGDQNLASPPETPQDHLGLGLLGNGWPGGVDLHDEQWQFDVADEPLYTPAQDSFGIDLHMPQPSYISSLSQPVTPAFGNFNPNFTIGHESPQQKLDSPQCSLSNNSEYSFADGPYTAGLSTSPTSKQKAFQFSNATAADFSEK</sequence>
<keyword evidence="3 6" id="KW-0238">DNA-binding</keyword>
<feature type="compositionally biased region" description="Basic and acidic residues" evidence="8">
    <location>
        <begin position="66"/>
        <end position="78"/>
    </location>
</feature>
<feature type="region of interest" description="Disordered" evidence="8">
    <location>
        <begin position="269"/>
        <end position="370"/>
    </location>
</feature>
<dbReference type="GO" id="GO:0003677">
    <property type="term" value="F:DNA binding"/>
    <property type="evidence" value="ECO:0007669"/>
    <property type="project" value="UniProtKB-UniRule"/>
</dbReference>
<feature type="compositionally biased region" description="Basic and acidic residues" evidence="8">
    <location>
        <begin position="277"/>
        <end position="286"/>
    </location>
</feature>
<keyword evidence="5 6" id="KW-0539">Nucleus</keyword>
<dbReference type="SMART" id="SM00389">
    <property type="entry name" value="HOX"/>
    <property type="match status" value="1"/>
</dbReference>
<name>A0A0C3CS62_OIDMZ</name>
<feature type="region of interest" description="Disordered" evidence="8">
    <location>
        <begin position="568"/>
        <end position="593"/>
    </location>
</feature>
<dbReference type="PROSITE" id="PS00027">
    <property type="entry name" value="HOMEOBOX_1"/>
    <property type="match status" value="1"/>
</dbReference>
<dbReference type="CDD" id="cd00086">
    <property type="entry name" value="homeodomain"/>
    <property type="match status" value="1"/>
</dbReference>
<dbReference type="PANTHER" id="PTHR24341">
    <property type="entry name" value="HOMEOBOX PROTEIN ENGRAILED"/>
    <property type="match status" value="1"/>
</dbReference>
<evidence type="ECO:0000256" key="4">
    <source>
        <dbReference type="ARBA" id="ARBA00023155"/>
    </source>
</evidence>
<dbReference type="PROSITE" id="PS50071">
    <property type="entry name" value="HOMEOBOX_2"/>
    <property type="match status" value="1"/>
</dbReference>
<evidence type="ECO:0000259" key="9">
    <source>
        <dbReference type="PROSITE" id="PS50071"/>
    </source>
</evidence>
<evidence type="ECO:0000256" key="2">
    <source>
        <dbReference type="ARBA" id="ARBA00010896"/>
    </source>
</evidence>
<keyword evidence="11" id="KW-1185">Reference proteome</keyword>
<dbReference type="Proteomes" id="UP000054321">
    <property type="component" value="Unassembled WGS sequence"/>
</dbReference>
<dbReference type="OrthoDB" id="6159439at2759"/>
<reference evidence="11" key="2">
    <citation type="submission" date="2015-01" db="EMBL/GenBank/DDBJ databases">
        <title>Evolutionary Origins and Diversification of the Mycorrhizal Mutualists.</title>
        <authorList>
            <consortium name="DOE Joint Genome Institute"/>
            <consortium name="Mycorrhizal Genomics Consortium"/>
            <person name="Kohler A."/>
            <person name="Kuo A."/>
            <person name="Nagy L.G."/>
            <person name="Floudas D."/>
            <person name="Copeland A."/>
            <person name="Barry K.W."/>
            <person name="Cichocki N."/>
            <person name="Veneault-Fourrey C."/>
            <person name="LaButti K."/>
            <person name="Lindquist E.A."/>
            <person name="Lipzen A."/>
            <person name="Lundell T."/>
            <person name="Morin E."/>
            <person name="Murat C."/>
            <person name="Riley R."/>
            <person name="Ohm R."/>
            <person name="Sun H."/>
            <person name="Tunlid A."/>
            <person name="Henrissat B."/>
            <person name="Grigoriev I.V."/>
            <person name="Hibbett D.S."/>
            <person name="Martin F."/>
        </authorList>
    </citation>
    <scope>NUCLEOTIDE SEQUENCE [LARGE SCALE GENOMIC DNA]</scope>
    <source>
        <strain evidence="11">Zn</strain>
    </source>
</reference>
<feature type="compositionally biased region" description="Basic and acidic residues" evidence="8">
    <location>
        <begin position="9"/>
        <end position="21"/>
    </location>
</feature>
<feature type="compositionally biased region" description="Polar residues" evidence="8">
    <location>
        <begin position="431"/>
        <end position="440"/>
    </location>
</feature>
<dbReference type="InterPro" id="IPR017970">
    <property type="entry name" value="Homeobox_CS"/>
</dbReference>
<feature type="domain" description="Homeobox" evidence="9">
    <location>
        <begin position="8"/>
        <end position="68"/>
    </location>
</feature>
<feature type="compositionally biased region" description="Polar residues" evidence="8">
    <location>
        <begin position="86"/>
        <end position="97"/>
    </location>
</feature>
<dbReference type="SUPFAM" id="SSF46689">
    <property type="entry name" value="Homeodomain-like"/>
    <property type="match status" value="1"/>
</dbReference>
<evidence type="ECO:0000256" key="7">
    <source>
        <dbReference type="RuleBase" id="RU000682"/>
    </source>
</evidence>
<accession>A0A0C3CS62</accession>